<evidence type="ECO:0000256" key="8">
    <source>
        <dbReference type="RuleBase" id="RU364057"/>
    </source>
</evidence>
<dbReference type="MEROPS" id="M76.002"/>
<evidence type="ECO:0000256" key="3">
    <source>
        <dbReference type="ARBA" id="ARBA00014615"/>
    </source>
</evidence>
<comment type="subcellular location">
    <subcellularLocation>
        <location evidence="1 8">Mitochondrion inner membrane</location>
        <topology evidence="1 8">Peripheral membrane protein</topology>
        <orientation evidence="1 8">Intermembrane side</orientation>
    </subcellularLocation>
</comment>
<name>C4R4N1_KOMPG</name>
<dbReference type="InterPro" id="IPR019165">
    <property type="entry name" value="Peptidase_M76_ATP23"/>
</dbReference>
<evidence type="ECO:0000256" key="7">
    <source>
        <dbReference type="ARBA" id="ARBA00023049"/>
    </source>
</evidence>
<dbReference type="EMBL" id="FN392321">
    <property type="protein sequence ID" value="CAY70517.1"/>
    <property type="molecule type" value="Genomic_DNA"/>
</dbReference>
<evidence type="ECO:0000256" key="2">
    <source>
        <dbReference type="ARBA" id="ARBA00009915"/>
    </source>
</evidence>
<comment type="function">
    <text evidence="8">Has a dual role in the assembly of mitochondrial ATPase.</text>
</comment>
<reference evidence="9 10" key="1">
    <citation type="journal article" date="2009" name="Nat. Biotechnol.">
        <title>Genome sequence of the recombinant protein production host Pichia pastoris.</title>
        <authorList>
            <person name="De Schutter K."/>
            <person name="Lin Y.C."/>
            <person name="Tiels P."/>
            <person name="Van Hecke A."/>
            <person name="Glinka S."/>
            <person name="Weber-Lehmann J."/>
            <person name="Rouze P."/>
            <person name="Van de Peer Y."/>
            <person name="Callewaert N."/>
        </authorList>
    </citation>
    <scope>NUCLEOTIDE SEQUENCE [LARGE SCALE GENOMIC DNA]</scope>
    <source>
        <strain evidence="10">GS115 / ATCC 20864</strain>
    </source>
</reference>
<keyword evidence="5 8" id="KW-0479">Metal-binding</keyword>
<keyword evidence="8" id="KW-0472">Membrane</keyword>
<dbReference type="EC" id="3.4.24.-" evidence="8"/>
<dbReference type="AlphaFoldDB" id="C4R4N1"/>
<dbReference type="PANTHER" id="PTHR21711">
    <property type="entry name" value="MITOCHONDRIAL INNER MEMBRANE PROTEASE"/>
    <property type="match status" value="1"/>
</dbReference>
<proteinExistence type="inferred from homology"/>
<accession>C4R4N1</accession>
<evidence type="ECO:0000256" key="1">
    <source>
        <dbReference type="ARBA" id="ARBA00004137"/>
    </source>
</evidence>
<dbReference type="GO" id="GO:0033615">
    <property type="term" value="P:mitochondrial proton-transporting ATP synthase complex assembly"/>
    <property type="evidence" value="ECO:0007669"/>
    <property type="project" value="TreeGrafter"/>
</dbReference>
<dbReference type="GeneID" id="8199596"/>
<dbReference type="OrthoDB" id="285308at2759"/>
<dbReference type="GO" id="GO:0005743">
    <property type="term" value="C:mitochondrial inner membrane"/>
    <property type="evidence" value="ECO:0007669"/>
    <property type="project" value="UniProtKB-SubCell"/>
</dbReference>
<dbReference type="STRING" id="644223.C4R4N1"/>
<keyword evidence="7 8" id="KW-0482">Metalloprotease</keyword>
<dbReference type="Proteomes" id="UP000000314">
    <property type="component" value="Chromosome 3"/>
</dbReference>
<dbReference type="HOGENOM" id="CLU_079125_0_0_1"/>
<keyword evidence="10" id="KW-1185">Reference proteome</keyword>
<dbReference type="PANTHER" id="PTHR21711:SF0">
    <property type="entry name" value="MITOCHONDRIAL INNER MEMBRANE PROTEASE ATP23 HOMOLOG"/>
    <property type="match status" value="1"/>
</dbReference>
<keyword evidence="6 8" id="KW-0378">Hydrolase</keyword>
<organism evidence="9 10">
    <name type="scientific">Komagataella phaffii (strain GS115 / ATCC 20864)</name>
    <name type="common">Yeast</name>
    <name type="synonym">Pichia pastoris</name>
    <dbReference type="NCBI Taxonomy" id="644223"/>
    <lineage>
        <taxon>Eukaryota</taxon>
        <taxon>Fungi</taxon>
        <taxon>Dikarya</taxon>
        <taxon>Ascomycota</taxon>
        <taxon>Saccharomycotina</taxon>
        <taxon>Pichiomycetes</taxon>
        <taxon>Pichiales</taxon>
        <taxon>Pichiaceae</taxon>
        <taxon>Komagataella</taxon>
    </lineage>
</organism>
<keyword evidence="8" id="KW-0496">Mitochondrion</keyword>
<gene>
    <name evidence="9" type="ordered locus">PAS_chr3_0468</name>
</gene>
<dbReference type="RefSeq" id="XP_002492696.1">
    <property type="nucleotide sequence ID" value="XM_002492651.1"/>
</dbReference>
<evidence type="ECO:0000256" key="6">
    <source>
        <dbReference type="ARBA" id="ARBA00022801"/>
    </source>
</evidence>
<sequence>MPEPNDEPPSGFNWWRRTLSYKTGLGLTQEEKVKYENDLKLKKSKDDCAKCYEYRDWMLRYSPTVKFLMDQISQAGGQISAKDIVCDECDDLKGGGFHPEIGILICQNRLIDKWHLEDIVSHELIHAYDNTKFKVDWFNLRHHACSEIRASSLSGECRIMQQFWRSSISRFNSGHQDCVRRRAVLSLQANPNCKDKEQAESIVDEVFESCFNDTRPFEMIYR</sequence>
<dbReference type="GO" id="GO:0046872">
    <property type="term" value="F:metal ion binding"/>
    <property type="evidence" value="ECO:0007669"/>
    <property type="project" value="UniProtKB-KW"/>
</dbReference>
<dbReference type="OMA" id="EAHQNCV"/>
<evidence type="ECO:0000256" key="5">
    <source>
        <dbReference type="ARBA" id="ARBA00022723"/>
    </source>
</evidence>
<dbReference type="InParanoid" id="C4R4N1"/>
<evidence type="ECO:0000313" key="9">
    <source>
        <dbReference type="EMBL" id="CAY70517.1"/>
    </source>
</evidence>
<comment type="similarity">
    <text evidence="2 8">Belongs to the peptidase M76 family.</text>
</comment>
<evidence type="ECO:0000313" key="10">
    <source>
        <dbReference type="Proteomes" id="UP000000314"/>
    </source>
</evidence>
<protein>
    <recommendedName>
        <fullName evidence="3 8">Mitochondrial inner membrane protease ATP23</fullName>
        <ecNumber evidence="8">3.4.24.-</ecNumber>
    </recommendedName>
</protein>
<dbReference type="KEGG" id="ppa:PAS_chr3_0468"/>
<keyword evidence="8" id="KW-0999">Mitochondrion inner membrane</keyword>
<dbReference type="GO" id="GO:0004222">
    <property type="term" value="F:metalloendopeptidase activity"/>
    <property type="evidence" value="ECO:0007669"/>
    <property type="project" value="InterPro"/>
</dbReference>
<dbReference type="GO" id="GO:0034982">
    <property type="term" value="P:mitochondrial protein processing"/>
    <property type="evidence" value="ECO:0007669"/>
    <property type="project" value="TreeGrafter"/>
</dbReference>
<dbReference type="eggNOG" id="KOG3314">
    <property type="taxonomic scope" value="Eukaryota"/>
</dbReference>
<keyword evidence="4 8" id="KW-0645">Protease</keyword>
<dbReference type="Pfam" id="PF09768">
    <property type="entry name" value="Peptidase_M76"/>
    <property type="match status" value="1"/>
</dbReference>
<evidence type="ECO:0000256" key="4">
    <source>
        <dbReference type="ARBA" id="ARBA00022670"/>
    </source>
</evidence>
<dbReference type="FunCoup" id="C4R4N1">
    <property type="interactions" value="486"/>
</dbReference>